<dbReference type="EMBL" id="CM046129">
    <property type="protein sequence ID" value="KAI8433680.1"/>
    <property type="molecule type" value="Genomic_DNA"/>
</dbReference>
<protein>
    <submittedName>
        <fullName evidence="1">Uncharacterized protein</fullName>
    </submittedName>
</protein>
<proteinExistence type="predicted"/>
<accession>A0ACC0KBX2</accession>
<reference evidence="1 2" key="1">
    <citation type="journal article" date="2022" name="Genome Biol. Evol.">
        <title>The Spruce Budworm Genome: Reconstructing the Evolutionary History of Antifreeze Proteins.</title>
        <authorList>
            <person name="Beliveau C."/>
            <person name="Gagne P."/>
            <person name="Picq S."/>
            <person name="Vernygora O."/>
            <person name="Keeling C.I."/>
            <person name="Pinkney K."/>
            <person name="Doucet D."/>
            <person name="Wen F."/>
            <person name="Johnston J.S."/>
            <person name="Maaroufi H."/>
            <person name="Boyle B."/>
            <person name="Laroche J."/>
            <person name="Dewar K."/>
            <person name="Juretic N."/>
            <person name="Blackburn G."/>
            <person name="Nisole A."/>
            <person name="Brunet B."/>
            <person name="Brandao M."/>
            <person name="Lumley L."/>
            <person name="Duan J."/>
            <person name="Quan G."/>
            <person name="Lucarotti C.J."/>
            <person name="Roe A.D."/>
            <person name="Sperling F.A.H."/>
            <person name="Levesque R.C."/>
            <person name="Cusson M."/>
        </authorList>
    </citation>
    <scope>NUCLEOTIDE SEQUENCE [LARGE SCALE GENOMIC DNA]</scope>
    <source>
        <strain evidence="1">Glfc:IPQL:Cfum</strain>
    </source>
</reference>
<comment type="caution">
    <text evidence="1">The sequence shown here is derived from an EMBL/GenBank/DDBJ whole genome shotgun (WGS) entry which is preliminary data.</text>
</comment>
<name>A0ACC0KBX2_CHOFU</name>
<organism evidence="1 2">
    <name type="scientific">Choristoneura fumiferana</name>
    <name type="common">Spruce budworm moth</name>
    <name type="synonym">Archips fumiferana</name>
    <dbReference type="NCBI Taxonomy" id="7141"/>
    <lineage>
        <taxon>Eukaryota</taxon>
        <taxon>Metazoa</taxon>
        <taxon>Ecdysozoa</taxon>
        <taxon>Arthropoda</taxon>
        <taxon>Hexapoda</taxon>
        <taxon>Insecta</taxon>
        <taxon>Pterygota</taxon>
        <taxon>Neoptera</taxon>
        <taxon>Endopterygota</taxon>
        <taxon>Lepidoptera</taxon>
        <taxon>Glossata</taxon>
        <taxon>Ditrysia</taxon>
        <taxon>Tortricoidea</taxon>
        <taxon>Tortricidae</taxon>
        <taxon>Tortricinae</taxon>
        <taxon>Choristoneura</taxon>
    </lineage>
</organism>
<keyword evidence="2" id="KW-1185">Reference proteome</keyword>
<dbReference type="Proteomes" id="UP001064048">
    <property type="component" value="Chromosome 29"/>
</dbReference>
<evidence type="ECO:0000313" key="2">
    <source>
        <dbReference type="Proteomes" id="UP001064048"/>
    </source>
</evidence>
<sequence length="293" mass="32247">MLCIFTMISKILILLLPALALSEITVEILGGQNSRVNFFGSTTDIISDAERGTFRIHDNDLKNAVDKLARGRPSDAYVKSPTPWDDLYRRFGWSEVRRTLKVRSARVLGIQSQPIIVAKKNFHNRSPRPATYAGDISHVEDNTATHKWTKSGSLTVGQKINYKVDVGVGSVGGTTSFSYKSTFGEEKVNTVQVKLGSKASISITLQPGQSAVAELTASKGTMDVEVEYEASLEGSVATNYGNKHNGHYFWSFDINSVLDAGGLPRTVVWKEHIHIGFFSDERVTAYDSNGRPM</sequence>
<evidence type="ECO:0000313" key="1">
    <source>
        <dbReference type="EMBL" id="KAI8433680.1"/>
    </source>
</evidence>
<gene>
    <name evidence="1" type="ORF">MSG28_015678</name>
</gene>